<dbReference type="PANTHER" id="PTHR46841">
    <property type="entry name" value="OX-2 MEMBRANE GLYCOPROTEIN"/>
    <property type="match status" value="1"/>
</dbReference>
<keyword evidence="4" id="KW-1133">Transmembrane helix</keyword>
<reference evidence="9 10" key="1">
    <citation type="journal article" date="2010" name="PLoS Biol.">
        <title>Multi-platform next-generation sequencing of the domestic turkey (Meleagris gallopavo): genome assembly and analysis.</title>
        <authorList>
            <person name="Dalloul R.A."/>
            <person name="Long J.A."/>
            <person name="Zimin A.V."/>
            <person name="Aslam L."/>
            <person name="Beal K."/>
            <person name="Blomberg L.A."/>
            <person name="Bouffard P."/>
            <person name="Burt D.W."/>
            <person name="Crasta O."/>
            <person name="Crooijmans R.P."/>
            <person name="Cooper K."/>
            <person name="Coulombe R.A."/>
            <person name="De S."/>
            <person name="Delany M.E."/>
            <person name="Dodgson J.B."/>
            <person name="Dong J.J."/>
            <person name="Evans C."/>
            <person name="Frederickson K.M."/>
            <person name="Flicek P."/>
            <person name="Florea L."/>
            <person name="Folkerts O."/>
            <person name="Groenen M.A."/>
            <person name="Harkins T.T."/>
            <person name="Herrero J."/>
            <person name="Hoffmann S."/>
            <person name="Megens H.J."/>
            <person name="Jiang A."/>
            <person name="de Jong P."/>
            <person name="Kaiser P."/>
            <person name="Kim H."/>
            <person name="Kim K.W."/>
            <person name="Kim S."/>
            <person name="Langenberger D."/>
            <person name="Lee M.K."/>
            <person name="Lee T."/>
            <person name="Mane S."/>
            <person name="Marcais G."/>
            <person name="Marz M."/>
            <person name="McElroy A.P."/>
            <person name="Modise T."/>
            <person name="Nefedov M."/>
            <person name="Notredame C."/>
            <person name="Paton I.R."/>
            <person name="Payne W.S."/>
            <person name="Pertea G."/>
            <person name="Prickett D."/>
            <person name="Puiu D."/>
            <person name="Qioa D."/>
            <person name="Raineri E."/>
            <person name="Ruffier M."/>
            <person name="Salzberg S.L."/>
            <person name="Schatz M.C."/>
            <person name="Scheuring C."/>
            <person name="Schmidt C.J."/>
            <person name="Schroeder S."/>
            <person name="Searle S.M."/>
            <person name="Smith E.J."/>
            <person name="Smith J."/>
            <person name="Sonstegard T.S."/>
            <person name="Stadler P.F."/>
            <person name="Tafer H."/>
            <person name="Tu Z.J."/>
            <person name="Van Tassell C.P."/>
            <person name="Vilella A.J."/>
            <person name="Williams K.P."/>
            <person name="Yorke J.A."/>
            <person name="Zhang L."/>
            <person name="Zhang H.B."/>
            <person name="Zhang X."/>
            <person name="Zhang Y."/>
            <person name="Reed K.M."/>
        </authorList>
    </citation>
    <scope>NUCLEOTIDE SEQUENCE [LARGE SCALE GENOMIC DNA]</scope>
</reference>
<sequence>IATYSQAHGLRLIGSFQRKARFIRAALNTSAIALQNLTFEDVSCYRCIFNLQGNKNITMLCVIAHCLAAVQIGTGMCSCSSATCLKESDPTRDLF</sequence>
<dbReference type="GO" id="GO:0016020">
    <property type="term" value="C:membrane"/>
    <property type="evidence" value="ECO:0007669"/>
    <property type="project" value="UniProtKB-SubCell"/>
</dbReference>
<keyword evidence="2" id="KW-0812">Transmembrane</keyword>
<dbReference type="Proteomes" id="UP000001645">
    <property type="component" value="Chromosome 1"/>
</dbReference>
<comment type="subcellular location">
    <subcellularLocation>
        <location evidence="1">Membrane</location>
        <topology evidence="1">Single-pass membrane protein</topology>
    </subcellularLocation>
</comment>
<dbReference type="InterPro" id="IPR047164">
    <property type="entry name" value="OX2G-like"/>
</dbReference>
<keyword evidence="7" id="KW-0325">Glycoprotein</keyword>
<evidence type="ECO:0000256" key="1">
    <source>
        <dbReference type="ARBA" id="ARBA00004167"/>
    </source>
</evidence>
<dbReference type="GO" id="GO:0043025">
    <property type="term" value="C:neuronal cell body"/>
    <property type="evidence" value="ECO:0007669"/>
    <property type="project" value="TreeGrafter"/>
</dbReference>
<evidence type="ECO:0000256" key="7">
    <source>
        <dbReference type="ARBA" id="ARBA00023180"/>
    </source>
</evidence>
<evidence type="ECO:0000313" key="9">
    <source>
        <dbReference type="Ensembl" id="ENSMGAP00000028371.1"/>
    </source>
</evidence>
<accession>A0A803Y9C4</accession>
<proteinExistence type="predicted"/>
<evidence type="ECO:0000256" key="6">
    <source>
        <dbReference type="ARBA" id="ARBA00023157"/>
    </source>
</evidence>
<protein>
    <submittedName>
        <fullName evidence="9">Uncharacterized protein</fullName>
    </submittedName>
</protein>
<keyword evidence="8" id="KW-0393">Immunoglobulin domain</keyword>
<keyword evidence="3" id="KW-0732">Signal</keyword>
<evidence type="ECO:0000256" key="4">
    <source>
        <dbReference type="ARBA" id="ARBA00022989"/>
    </source>
</evidence>
<keyword evidence="6" id="KW-1015">Disulfide bond</keyword>
<dbReference type="GO" id="GO:0030424">
    <property type="term" value="C:axon"/>
    <property type="evidence" value="ECO:0007669"/>
    <property type="project" value="TreeGrafter"/>
</dbReference>
<dbReference type="InterPro" id="IPR013783">
    <property type="entry name" value="Ig-like_fold"/>
</dbReference>
<dbReference type="Gene3D" id="2.60.40.10">
    <property type="entry name" value="Immunoglobulins"/>
    <property type="match status" value="1"/>
</dbReference>
<dbReference type="GO" id="GO:0098632">
    <property type="term" value="F:cell-cell adhesion mediator activity"/>
    <property type="evidence" value="ECO:0007669"/>
    <property type="project" value="InterPro"/>
</dbReference>
<evidence type="ECO:0000256" key="2">
    <source>
        <dbReference type="ARBA" id="ARBA00022692"/>
    </source>
</evidence>
<keyword evidence="10" id="KW-1185">Reference proteome</keyword>
<evidence type="ECO:0000256" key="3">
    <source>
        <dbReference type="ARBA" id="ARBA00022729"/>
    </source>
</evidence>
<dbReference type="Ensembl" id="ENSMGAT00000035754.1">
    <property type="protein sequence ID" value="ENSMGAP00000028371.1"/>
    <property type="gene ID" value="ENSMGAG00000021731.1"/>
</dbReference>
<dbReference type="PANTHER" id="PTHR46841:SF10">
    <property type="entry name" value="CD200 MOLECULE LIKE 1-RELATED"/>
    <property type="match status" value="1"/>
</dbReference>
<name>A0A803Y9C4_MELGA</name>
<dbReference type="OrthoDB" id="9422141at2759"/>
<dbReference type="GeneTree" id="ENSGT01030000238582"/>
<evidence type="ECO:0000256" key="8">
    <source>
        <dbReference type="ARBA" id="ARBA00023319"/>
    </source>
</evidence>
<keyword evidence="5" id="KW-0472">Membrane</keyword>
<organism evidence="9 10">
    <name type="scientific">Meleagris gallopavo</name>
    <name type="common">Wild turkey</name>
    <dbReference type="NCBI Taxonomy" id="9103"/>
    <lineage>
        <taxon>Eukaryota</taxon>
        <taxon>Metazoa</taxon>
        <taxon>Chordata</taxon>
        <taxon>Craniata</taxon>
        <taxon>Vertebrata</taxon>
        <taxon>Euteleostomi</taxon>
        <taxon>Archelosauria</taxon>
        <taxon>Archosauria</taxon>
        <taxon>Dinosauria</taxon>
        <taxon>Saurischia</taxon>
        <taxon>Theropoda</taxon>
        <taxon>Coelurosauria</taxon>
        <taxon>Aves</taxon>
        <taxon>Neognathae</taxon>
        <taxon>Galloanserae</taxon>
        <taxon>Galliformes</taxon>
        <taxon>Phasianidae</taxon>
        <taxon>Meleagridinae</taxon>
        <taxon>Meleagris</taxon>
    </lineage>
</organism>
<dbReference type="GO" id="GO:0009986">
    <property type="term" value="C:cell surface"/>
    <property type="evidence" value="ECO:0007669"/>
    <property type="project" value="TreeGrafter"/>
</dbReference>
<dbReference type="GO" id="GO:0150079">
    <property type="term" value="P:negative regulation of neuroinflammatory response"/>
    <property type="evidence" value="ECO:0007669"/>
    <property type="project" value="TreeGrafter"/>
</dbReference>
<reference evidence="9" key="2">
    <citation type="submission" date="2025-08" db="UniProtKB">
        <authorList>
            <consortium name="Ensembl"/>
        </authorList>
    </citation>
    <scope>IDENTIFICATION</scope>
</reference>
<reference evidence="9" key="3">
    <citation type="submission" date="2025-09" db="UniProtKB">
        <authorList>
            <consortium name="Ensembl"/>
        </authorList>
    </citation>
    <scope>IDENTIFICATION</scope>
</reference>
<dbReference type="AlphaFoldDB" id="A0A803Y9C4"/>
<dbReference type="GO" id="GO:0034113">
    <property type="term" value="P:heterotypic cell-cell adhesion"/>
    <property type="evidence" value="ECO:0007669"/>
    <property type="project" value="TreeGrafter"/>
</dbReference>
<evidence type="ECO:0000256" key="5">
    <source>
        <dbReference type="ARBA" id="ARBA00023136"/>
    </source>
</evidence>
<evidence type="ECO:0000313" key="10">
    <source>
        <dbReference type="Proteomes" id="UP000001645"/>
    </source>
</evidence>
<dbReference type="InParanoid" id="A0A803Y9C4"/>